<dbReference type="AlphaFoldDB" id="A0A9X0C1W5"/>
<evidence type="ECO:0000313" key="1">
    <source>
        <dbReference type="EMBL" id="KAJ5495023.1"/>
    </source>
</evidence>
<reference evidence="1" key="1">
    <citation type="submission" date="2022-12" db="EMBL/GenBank/DDBJ databases">
        <authorList>
            <person name="Petersen C."/>
        </authorList>
    </citation>
    <scope>NUCLEOTIDE SEQUENCE</scope>
    <source>
        <strain evidence="1">IBT 30728</strain>
    </source>
</reference>
<keyword evidence="2" id="KW-1185">Reference proteome</keyword>
<dbReference type="Proteomes" id="UP001148312">
    <property type="component" value="Unassembled WGS sequence"/>
</dbReference>
<dbReference type="RefSeq" id="XP_056794036.1">
    <property type="nucleotide sequence ID" value="XM_056929743.1"/>
</dbReference>
<accession>A0A9X0C1W5</accession>
<organism evidence="1 2">
    <name type="scientific">Penicillium diatomitis</name>
    <dbReference type="NCBI Taxonomy" id="2819901"/>
    <lineage>
        <taxon>Eukaryota</taxon>
        <taxon>Fungi</taxon>
        <taxon>Dikarya</taxon>
        <taxon>Ascomycota</taxon>
        <taxon>Pezizomycotina</taxon>
        <taxon>Eurotiomycetes</taxon>
        <taxon>Eurotiomycetidae</taxon>
        <taxon>Eurotiales</taxon>
        <taxon>Aspergillaceae</taxon>
        <taxon>Penicillium</taxon>
    </lineage>
</organism>
<protein>
    <submittedName>
        <fullName evidence="1">Uncharacterized protein</fullName>
    </submittedName>
</protein>
<dbReference type="GeneID" id="81619992"/>
<name>A0A9X0C1W5_9EURO</name>
<reference evidence="1" key="2">
    <citation type="journal article" date="2023" name="IMA Fungus">
        <title>Comparative genomic study of the Penicillium genus elucidates a diverse pangenome and 15 lateral gene transfer events.</title>
        <authorList>
            <person name="Petersen C."/>
            <person name="Sorensen T."/>
            <person name="Nielsen M.R."/>
            <person name="Sondergaard T.E."/>
            <person name="Sorensen J.L."/>
            <person name="Fitzpatrick D.A."/>
            <person name="Frisvad J.C."/>
            <person name="Nielsen K.L."/>
        </authorList>
    </citation>
    <scope>NUCLEOTIDE SEQUENCE</scope>
    <source>
        <strain evidence="1">IBT 30728</strain>
    </source>
</reference>
<dbReference type="EMBL" id="JAPWDQ010000001">
    <property type="protein sequence ID" value="KAJ5495023.1"/>
    <property type="molecule type" value="Genomic_DNA"/>
</dbReference>
<sequence>MTEEELLLHESQASLAIRDIIHAAQAARVVAMSPLQLILGSSSRRGIRCAKIDEEIQNSYG</sequence>
<proteinExistence type="predicted"/>
<comment type="caution">
    <text evidence="1">The sequence shown here is derived from an EMBL/GenBank/DDBJ whole genome shotgun (WGS) entry which is preliminary data.</text>
</comment>
<evidence type="ECO:0000313" key="2">
    <source>
        <dbReference type="Proteomes" id="UP001148312"/>
    </source>
</evidence>
<gene>
    <name evidence="1" type="ORF">N7539_000139</name>
</gene>